<reference evidence="1 2" key="1">
    <citation type="submission" date="2019-05" db="EMBL/GenBank/DDBJ databases">
        <title>Another draft genome of Portunus trituberculatus and its Hox gene families provides insights of decapod evolution.</title>
        <authorList>
            <person name="Jeong J.-H."/>
            <person name="Song I."/>
            <person name="Kim S."/>
            <person name="Choi T."/>
            <person name="Kim D."/>
            <person name="Ryu S."/>
            <person name="Kim W."/>
        </authorList>
    </citation>
    <scope>NUCLEOTIDE SEQUENCE [LARGE SCALE GENOMIC DNA]</scope>
    <source>
        <tissue evidence="1">Muscle</tissue>
    </source>
</reference>
<comment type="caution">
    <text evidence="1">The sequence shown here is derived from an EMBL/GenBank/DDBJ whole genome shotgun (WGS) entry which is preliminary data.</text>
</comment>
<protein>
    <submittedName>
        <fullName evidence="1">Uncharacterized protein</fullName>
    </submittedName>
</protein>
<proteinExistence type="predicted"/>
<dbReference type="AlphaFoldDB" id="A0A5B7FSJ5"/>
<evidence type="ECO:0000313" key="1">
    <source>
        <dbReference type="EMBL" id="MPC47938.1"/>
    </source>
</evidence>
<accession>A0A5B7FSJ5</accession>
<dbReference type="EMBL" id="VSRR010008012">
    <property type="protein sequence ID" value="MPC47938.1"/>
    <property type="molecule type" value="Genomic_DNA"/>
</dbReference>
<evidence type="ECO:0000313" key="2">
    <source>
        <dbReference type="Proteomes" id="UP000324222"/>
    </source>
</evidence>
<gene>
    <name evidence="1" type="ORF">E2C01_041699</name>
</gene>
<name>A0A5B7FSJ5_PORTR</name>
<dbReference type="Proteomes" id="UP000324222">
    <property type="component" value="Unassembled WGS sequence"/>
</dbReference>
<keyword evidence="2" id="KW-1185">Reference proteome</keyword>
<sequence length="76" mass="8231">MVCNMCSGTTNGPATVVDRRVGVLGCSHLTFSSGWSSCNRTGTGCTKWRVYQVASIFWSCNSPHPMGHCLSYLRIG</sequence>
<organism evidence="1 2">
    <name type="scientific">Portunus trituberculatus</name>
    <name type="common">Swimming crab</name>
    <name type="synonym">Neptunus trituberculatus</name>
    <dbReference type="NCBI Taxonomy" id="210409"/>
    <lineage>
        <taxon>Eukaryota</taxon>
        <taxon>Metazoa</taxon>
        <taxon>Ecdysozoa</taxon>
        <taxon>Arthropoda</taxon>
        <taxon>Crustacea</taxon>
        <taxon>Multicrustacea</taxon>
        <taxon>Malacostraca</taxon>
        <taxon>Eumalacostraca</taxon>
        <taxon>Eucarida</taxon>
        <taxon>Decapoda</taxon>
        <taxon>Pleocyemata</taxon>
        <taxon>Brachyura</taxon>
        <taxon>Eubrachyura</taxon>
        <taxon>Portunoidea</taxon>
        <taxon>Portunidae</taxon>
        <taxon>Portuninae</taxon>
        <taxon>Portunus</taxon>
    </lineage>
</organism>